<dbReference type="AlphaFoldDB" id="A0LDI8"/>
<dbReference type="GO" id="GO:0003700">
    <property type="term" value="F:DNA-binding transcription factor activity"/>
    <property type="evidence" value="ECO:0007669"/>
    <property type="project" value="TreeGrafter"/>
</dbReference>
<protein>
    <submittedName>
        <fullName evidence="1">Transcriptional regulator, BadM/Rrf2 family</fullName>
    </submittedName>
</protein>
<dbReference type="RefSeq" id="WP_011715087.1">
    <property type="nucleotide sequence ID" value="NC_008576.1"/>
</dbReference>
<dbReference type="InterPro" id="IPR036388">
    <property type="entry name" value="WH-like_DNA-bd_sf"/>
</dbReference>
<organism evidence="1 2">
    <name type="scientific">Magnetococcus marinus (strain ATCC BAA-1437 / JCM 17883 / MC-1)</name>
    <dbReference type="NCBI Taxonomy" id="156889"/>
    <lineage>
        <taxon>Bacteria</taxon>
        <taxon>Pseudomonadati</taxon>
        <taxon>Pseudomonadota</taxon>
        <taxon>Magnetococcia</taxon>
        <taxon>Magnetococcales</taxon>
        <taxon>Magnetococcaceae</taxon>
        <taxon>Magnetococcus</taxon>
    </lineage>
</organism>
<dbReference type="eggNOG" id="COG1959">
    <property type="taxonomic scope" value="Bacteria"/>
</dbReference>
<reference evidence="2" key="1">
    <citation type="journal article" date="2009" name="Appl. Environ. Microbiol.">
        <title>Complete genome sequence of the chemolithoautotrophic marine magnetotactic coccus strain MC-1.</title>
        <authorList>
            <person name="Schubbe S."/>
            <person name="Williams T.J."/>
            <person name="Xie G."/>
            <person name="Kiss H.E."/>
            <person name="Brettin T.S."/>
            <person name="Martinez D."/>
            <person name="Ross C.A."/>
            <person name="Schuler D."/>
            <person name="Cox B.L."/>
            <person name="Nealson K.H."/>
            <person name="Bazylinski D.A."/>
        </authorList>
    </citation>
    <scope>NUCLEOTIDE SEQUENCE [LARGE SCALE GENOMIC DNA]</scope>
    <source>
        <strain evidence="2">ATCC BAA-1437 / JCM 17883 / MC-1</strain>
    </source>
</reference>
<dbReference type="GO" id="GO:0005829">
    <property type="term" value="C:cytosol"/>
    <property type="evidence" value="ECO:0007669"/>
    <property type="project" value="TreeGrafter"/>
</dbReference>
<dbReference type="PANTHER" id="PTHR33221:SF2">
    <property type="entry name" value="TRANSCRIPTIONAL REGULATOR"/>
    <property type="match status" value="1"/>
</dbReference>
<dbReference type="Pfam" id="PF02082">
    <property type="entry name" value="Rrf2"/>
    <property type="match status" value="1"/>
</dbReference>
<dbReference type="STRING" id="156889.Mmc1_3546"/>
<dbReference type="PROSITE" id="PS51197">
    <property type="entry name" value="HTH_RRF2_2"/>
    <property type="match status" value="1"/>
</dbReference>
<dbReference type="EMBL" id="CP000471">
    <property type="protein sequence ID" value="ABK46031.1"/>
    <property type="molecule type" value="Genomic_DNA"/>
</dbReference>
<dbReference type="Gene3D" id="1.10.10.10">
    <property type="entry name" value="Winged helix-like DNA-binding domain superfamily/Winged helix DNA-binding domain"/>
    <property type="match status" value="1"/>
</dbReference>
<dbReference type="Proteomes" id="UP000002586">
    <property type="component" value="Chromosome"/>
</dbReference>
<dbReference type="KEGG" id="mgm:Mmc1_3546"/>
<accession>A0LDI8</accession>
<evidence type="ECO:0000313" key="1">
    <source>
        <dbReference type="EMBL" id="ABK46031.1"/>
    </source>
</evidence>
<dbReference type="InterPro" id="IPR036390">
    <property type="entry name" value="WH_DNA-bd_sf"/>
</dbReference>
<dbReference type="PANTHER" id="PTHR33221">
    <property type="entry name" value="WINGED HELIX-TURN-HELIX TRANSCRIPTIONAL REGULATOR, RRF2 FAMILY"/>
    <property type="match status" value="1"/>
</dbReference>
<gene>
    <name evidence="1" type="ordered locus">Mmc1_3546</name>
</gene>
<dbReference type="NCBIfam" id="TIGR02944">
    <property type="entry name" value="suf_reg_Xantho"/>
    <property type="match status" value="1"/>
</dbReference>
<dbReference type="InterPro" id="IPR000944">
    <property type="entry name" value="Tscrpt_reg_Rrf2"/>
</dbReference>
<reference evidence="1 2" key="2">
    <citation type="journal article" date="2012" name="Int. J. Syst. Evol. Microbiol.">
        <title>Magnetococcus marinus gen. nov., sp. nov., a marine, magnetotactic bacterium that represents a novel lineage (Magnetococcaceae fam. nov.; Magnetococcales ord. nov.) at the base of the Alphaproteobacteria.</title>
        <authorList>
            <person name="Bazylinski D.A."/>
            <person name="Williams T.J."/>
            <person name="Lefevre C.T."/>
            <person name="Berg R.J."/>
            <person name="Zhang C.L."/>
            <person name="Bowser S.S."/>
            <person name="Dean A.J."/>
            <person name="Beveridge T.J."/>
        </authorList>
    </citation>
    <scope>NUCLEOTIDE SEQUENCE [LARGE SCALE GENOMIC DNA]</scope>
    <source>
        <strain evidence="2">ATCC BAA-1437 / JCM 17883 / MC-1</strain>
    </source>
</reference>
<dbReference type="OrthoDB" id="9808360at2"/>
<proteinExistence type="predicted"/>
<sequence>MLRLSRMTDYGTLVMMHMAKAPERVHSASEIAQHTKLPEPSVRKVLKIMVRAELLCSVRGLKGGYRLAKLPLEISLEALITALEGTAVAITDCCDDEQTDHCEQFDACHMRPHWVVINEAIRHALQGVTVQDLLSSADPTS</sequence>
<evidence type="ECO:0000313" key="2">
    <source>
        <dbReference type="Proteomes" id="UP000002586"/>
    </source>
</evidence>
<dbReference type="SUPFAM" id="SSF46785">
    <property type="entry name" value="Winged helix' DNA-binding domain"/>
    <property type="match status" value="1"/>
</dbReference>
<dbReference type="HOGENOM" id="CLU_107144_1_2_5"/>
<keyword evidence="2" id="KW-1185">Reference proteome</keyword>
<dbReference type="InterPro" id="IPR014290">
    <property type="entry name" value="SUF_FeS_clus_asmbl_reg"/>
</dbReference>
<dbReference type="NCBIfam" id="TIGR00738">
    <property type="entry name" value="rrf2_super"/>
    <property type="match status" value="1"/>
</dbReference>
<name>A0LDI8_MAGMM</name>